<organism evidence="1 2">
    <name type="scientific">Smallanthus sonchifolius</name>
    <dbReference type="NCBI Taxonomy" id="185202"/>
    <lineage>
        <taxon>Eukaryota</taxon>
        <taxon>Viridiplantae</taxon>
        <taxon>Streptophyta</taxon>
        <taxon>Embryophyta</taxon>
        <taxon>Tracheophyta</taxon>
        <taxon>Spermatophyta</taxon>
        <taxon>Magnoliopsida</taxon>
        <taxon>eudicotyledons</taxon>
        <taxon>Gunneridae</taxon>
        <taxon>Pentapetalae</taxon>
        <taxon>asterids</taxon>
        <taxon>campanulids</taxon>
        <taxon>Asterales</taxon>
        <taxon>Asteraceae</taxon>
        <taxon>Asteroideae</taxon>
        <taxon>Heliantheae alliance</taxon>
        <taxon>Millerieae</taxon>
        <taxon>Smallanthus</taxon>
    </lineage>
</organism>
<proteinExistence type="predicted"/>
<name>A0ACB8YFH3_9ASTR</name>
<reference evidence="2" key="1">
    <citation type="journal article" date="2022" name="Mol. Ecol. Resour.">
        <title>The genomes of chicory, endive, great burdock and yacon provide insights into Asteraceae palaeo-polyploidization history and plant inulin production.</title>
        <authorList>
            <person name="Fan W."/>
            <person name="Wang S."/>
            <person name="Wang H."/>
            <person name="Wang A."/>
            <person name="Jiang F."/>
            <person name="Liu H."/>
            <person name="Zhao H."/>
            <person name="Xu D."/>
            <person name="Zhang Y."/>
        </authorList>
    </citation>
    <scope>NUCLEOTIDE SEQUENCE [LARGE SCALE GENOMIC DNA]</scope>
    <source>
        <strain evidence="2">cv. Yunnan</strain>
    </source>
</reference>
<evidence type="ECO:0000313" key="1">
    <source>
        <dbReference type="EMBL" id="KAI3683962.1"/>
    </source>
</evidence>
<keyword evidence="2" id="KW-1185">Reference proteome</keyword>
<sequence>MSSYEEFVHLKLPVEEIKNATNNFAQENLIRQGGFGKTEHHSPQYFTEQDNKGGKLDVTGKVDRHLSTERAFTPDEKEQHSPQSTHKDNKGGMLGVMEKIEATADPRISTEKEEREQHSSRSTEQDYEEEKPDVMGKLEGIGDSHLHTEGMLKESLQSAGREFHSQGPVIVVTGPPSYGPPLYGPPSYGPPSYDNRRSFVGGRPSSFSALKNESEDSESEYTGNKPVSFQRPYGPSSSSSFIGGRPSSFSALKNESEYTGNKPVSFHRPIDEKSPSKSDVSPRSIGGTPLLNDREQASIITYEPKTPANVRMPSPAEGESTVSGEVEGTTSNRWKGGPLEYLKIPLIDIEAATVQVTAKYLGSGAYACFLWEFG</sequence>
<gene>
    <name evidence="1" type="ORF">L1987_84479</name>
</gene>
<protein>
    <submittedName>
        <fullName evidence="1">Uncharacterized protein</fullName>
    </submittedName>
</protein>
<dbReference type="EMBL" id="CM042045">
    <property type="protein sequence ID" value="KAI3683962.1"/>
    <property type="molecule type" value="Genomic_DNA"/>
</dbReference>
<evidence type="ECO:0000313" key="2">
    <source>
        <dbReference type="Proteomes" id="UP001056120"/>
    </source>
</evidence>
<comment type="caution">
    <text evidence="1">The sequence shown here is derived from an EMBL/GenBank/DDBJ whole genome shotgun (WGS) entry which is preliminary data.</text>
</comment>
<dbReference type="Proteomes" id="UP001056120">
    <property type="component" value="Linkage Group LG28"/>
</dbReference>
<reference evidence="1 2" key="2">
    <citation type="journal article" date="2022" name="Mol. Ecol. Resour.">
        <title>The genomes of chicory, endive, great burdock and yacon provide insights into Asteraceae paleo-polyploidization history and plant inulin production.</title>
        <authorList>
            <person name="Fan W."/>
            <person name="Wang S."/>
            <person name="Wang H."/>
            <person name="Wang A."/>
            <person name="Jiang F."/>
            <person name="Liu H."/>
            <person name="Zhao H."/>
            <person name="Xu D."/>
            <person name="Zhang Y."/>
        </authorList>
    </citation>
    <scope>NUCLEOTIDE SEQUENCE [LARGE SCALE GENOMIC DNA]</scope>
    <source>
        <strain evidence="2">cv. Yunnan</strain>
        <tissue evidence="1">Leaves</tissue>
    </source>
</reference>
<accession>A0ACB8YFH3</accession>